<proteinExistence type="predicted"/>
<dbReference type="AlphaFoldDB" id="I1XJ27"/>
<reference evidence="1 2" key="2">
    <citation type="journal article" date="2013" name="Int. J. Syst. Evol. Microbiol.">
        <title>Methylophaga nitratireducenticrescens sp. nov. and Methylophaga frappieri sp. nov., isolated from the biofilm of the methanol-fed denitrification system treating the seawater at the Montreal Biodome.</title>
        <authorList>
            <person name="Villeneuve C."/>
            <person name="Martineau C."/>
            <person name="Mauffrey F."/>
            <person name="Villemur R."/>
        </authorList>
    </citation>
    <scope>NUCLEOTIDE SEQUENCE [LARGE SCALE GENOMIC DNA]</scope>
    <source>
        <strain evidence="1 2">JAM1</strain>
    </source>
</reference>
<dbReference type="eggNOG" id="COG0415">
    <property type="taxonomic scope" value="Bacteria"/>
</dbReference>
<dbReference type="EMBL" id="CP003390">
    <property type="protein sequence ID" value="AFI84396.1"/>
    <property type="molecule type" value="Genomic_DNA"/>
</dbReference>
<protein>
    <submittedName>
        <fullName evidence="1">Uncharacterized protein</fullName>
    </submittedName>
</protein>
<evidence type="ECO:0000313" key="1">
    <source>
        <dbReference type="EMBL" id="AFI84396.1"/>
    </source>
</evidence>
<dbReference type="Proteomes" id="UP000009144">
    <property type="component" value="Chromosome"/>
</dbReference>
<reference evidence="1 2" key="1">
    <citation type="journal article" date="2012" name="J. Bacteriol.">
        <title>Complete genome sequences of Methylophaga sp. strain JAM1 and Methylophaga sp. strain JAM7.</title>
        <authorList>
            <person name="Villeneuve C."/>
            <person name="Martineau C."/>
            <person name="Mauffrey F."/>
            <person name="Villemur R."/>
        </authorList>
    </citation>
    <scope>NUCLEOTIDE SEQUENCE [LARGE SCALE GENOMIC DNA]</scope>
    <source>
        <strain evidence="1 2">JAM1</strain>
    </source>
</reference>
<gene>
    <name evidence="1" type="ordered locus">Q7A_1572</name>
</gene>
<keyword evidence="2" id="KW-1185">Reference proteome</keyword>
<organism evidence="1 2">
    <name type="scientific">Methylophaga nitratireducenticrescens</name>
    <dbReference type="NCBI Taxonomy" id="754476"/>
    <lineage>
        <taxon>Bacteria</taxon>
        <taxon>Pseudomonadati</taxon>
        <taxon>Pseudomonadota</taxon>
        <taxon>Gammaproteobacteria</taxon>
        <taxon>Thiotrichales</taxon>
        <taxon>Piscirickettsiaceae</taxon>
        <taxon>Methylophaga</taxon>
    </lineage>
</organism>
<name>I1XJ27_METNJ</name>
<sequence>MEEMMLNFQLRRDYPYPIVDIKDTSKQSRDRLWSWRKREDV</sequence>
<dbReference type="HOGENOM" id="CLU_3272662_0_0_6"/>
<accession>I1XJ27</accession>
<evidence type="ECO:0000313" key="2">
    <source>
        <dbReference type="Proteomes" id="UP000009144"/>
    </source>
</evidence>
<dbReference type="PATRIC" id="fig|754476.3.peg.1552"/>